<sequence>MTFKKLSKGDLADYREKLRKEQGNRCPITGWHLTDDIVADHCHKSGMMRAALPRWVNAVLGRVENWAGRVGGGVPVPTFLRKCADYIEHYQLFPSFVFHPLHKTPEEKKEAAKKKAAKRRAAKKAEAGK</sequence>
<feature type="compositionally biased region" description="Basic residues" evidence="1">
    <location>
        <begin position="111"/>
        <end position="122"/>
    </location>
</feature>
<dbReference type="OrthoDB" id="9025656at2"/>
<dbReference type="EMBL" id="NKFA01000008">
    <property type="protein sequence ID" value="OXI42142.1"/>
    <property type="molecule type" value="Genomic_DNA"/>
</dbReference>
<dbReference type="InterPro" id="IPR038563">
    <property type="entry name" value="Endonuclease_7_sf"/>
</dbReference>
<feature type="region of interest" description="Disordered" evidence="1">
    <location>
        <begin position="105"/>
        <end position="129"/>
    </location>
</feature>
<dbReference type="Gene3D" id="3.40.1800.10">
    <property type="entry name" value="His-Me finger endonucleases"/>
    <property type="match status" value="1"/>
</dbReference>
<evidence type="ECO:0000256" key="1">
    <source>
        <dbReference type="SAM" id="MobiDB-lite"/>
    </source>
</evidence>
<organism evidence="2 3">
    <name type="scientific">Burkholderia aenigmatica</name>
    <dbReference type="NCBI Taxonomy" id="2015348"/>
    <lineage>
        <taxon>Bacteria</taxon>
        <taxon>Pseudomonadati</taxon>
        <taxon>Pseudomonadota</taxon>
        <taxon>Betaproteobacteria</taxon>
        <taxon>Burkholderiales</taxon>
        <taxon>Burkholderiaceae</taxon>
        <taxon>Burkholderia</taxon>
        <taxon>Burkholderia cepacia complex</taxon>
    </lineage>
</organism>
<reference evidence="3" key="1">
    <citation type="submission" date="2017-06" db="EMBL/GenBank/DDBJ databases">
        <authorList>
            <person name="LiPuma J."/>
            <person name="Spilker T."/>
        </authorList>
    </citation>
    <scope>NUCLEOTIDE SEQUENCE [LARGE SCALE GENOMIC DNA]</scope>
    <source>
        <strain evidence="3">AU17325</strain>
    </source>
</reference>
<proteinExistence type="predicted"/>
<protein>
    <submittedName>
        <fullName evidence="2">Uncharacterized protein</fullName>
    </submittedName>
</protein>
<dbReference type="InterPro" id="IPR004211">
    <property type="entry name" value="Endonuclease_7"/>
</dbReference>
<dbReference type="RefSeq" id="WP_059693958.1">
    <property type="nucleotide sequence ID" value="NZ_NKFA01000008.1"/>
</dbReference>
<evidence type="ECO:0000313" key="2">
    <source>
        <dbReference type="EMBL" id="OXI42142.1"/>
    </source>
</evidence>
<dbReference type="InterPro" id="IPR044925">
    <property type="entry name" value="His-Me_finger_sf"/>
</dbReference>
<comment type="caution">
    <text evidence="2">The sequence shown here is derived from an EMBL/GenBank/DDBJ whole genome shotgun (WGS) entry which is preliminary data.</text>
</comment>
<name>A0A228IIY1_9BURK</name>
<accession>A0A228IIY1</accession>
<evidence type="ECO:0000313" key="3">
    <source>
        <dbReference type="Proteomes" id="UP000214600"/>
    </source>
</evidence>
<dbReference type="Proteomes" id="UP000214600">
    <property type="component" value="Unassembled WGS sequence"/>
</dbReference>
<gene>
    <name evidence="2" type="ORF">CFB84_23170</name>
</gene>
<reference evidence="2 3" key="2">
    <citation type="submission" date="2017-08" db="EMBL/GenBank/DDBJ databases">
        <title>WGS of novel Burkholderia cepaca complex species.</title>
        <authorList>
            <person name="Lipuma J."/>
            <person name="Spilker T."/>
        </authorList>
    </citation>
    <scope>NUCLEOTIDE SEQUENCE [LARGE SCALE GENOMIC DNA]</scope>
    <source>
        <strain evidence="2 3">AU17325</strain>
    </source>
</reference>
<dbReference type="SUPFAM" id="SSF54060">
    <property type="entry name" value="His-Me finger endonucleases"/>
    <property type="match status" value="1"/>
</dbReference>
<dbReference type="Pfam" id="PF02945">
    <property type="entry name" value="Endonuclease_7"/>
    <property type="match status" value="1"/>
</dbReference>
<dbReference type="AlphaFoldDB" id="A0A228IIY1"/>